<reference evidence="2" key="1">
    <citation type="journal article" date="2023" name="Mol. Phylogenet. Evol.">
        <title>Genome-scale phylogeny and comparative genomics of the fungal order Sordariales.</title>
        <authorList>
            <person name="Hensen N."/>
            <person name="Bonometti L."/>
            <person name="Westerberg I."/>
            <person name="Brannstrom I.O."/>
            <person name="Guillou S."/>
            <person name="Cros-Aarteil S."/>
            <person name="Calhoun S."/>
            <person name="Haridas S."/>
            <person name="Kuo A."/>
            <person name="Mondo S."/>
            <person name="Pangilinan J."/>
            <person name="Riley R."/>
            <person name="LaButti K."/>
            <person name="Andreopoulos B."/>
            <person name="Lipzen A."/>
            <person name="Chen C."/>
            <person name="Yan M."/>
            <person name="Daum C."/>
            <person name="Ng V."/>
            <person name="Clum A."/>
            <person name="Steindorff A."/>
            <person name="Ohm R.A."/>
            <person name="Martin F."/>
            <person name="Silar P."/>
            <person name="Natvig D.O."/>
            <person name="Lalanne C."/>
            <person name="Gautier V."/>
            <person name="Ament-Velasquez S.L."/>
            <person name="Kruys A."/>
            <person name="Hutchinson M.I."/>
            <person name="Powell A.J."/>
            <person name="Barry K."/>
            <person name="Miller A.N."/>
            <person name="Grigoriev I.V."/>
            <person name="Debuchy R."/>
            <person name="Gladieux P."/>
            <person name="Hiltunen Thoren M."/>
            <person name="Johannesson H."/>
        </authorList>
    </citation>
    <scope>NUCLEOTIDE SEQUENCE</scope>
    <source>
        <strain evidence="2">PSN243</strain>
    </source>
</reference>
<evidence type="ECO:0000313" key="3">
    <source>
        <dbReference type="Proteomes" id="UP001321760"/>
    </source>
</evidence>
<dbReference type="EMBL" id="MU865932">
    <property type="protein sequence ID" value="KAK4450437.1"/>
    <property type="molecule type" value="Genomic_DNA"/>
</dbReference>
<accession>A0AAV9GQC5</accession>
<feature type="chain" id="PRO_5043843952" description="Cyanovirin-N domain-containing protein" evidence="1">
    <location>
        <begin position="22"/>
        <end position="139"/>
    </location>
</feature>
<comment type="caution">
    <text evidence="2">The sequence shown here is derived from an EMBL/GenBank/DDBJ whole genome shotgun (WGS) entry which is preliminary data.</text>
</comment>
<dbReference type="Proteomes" id="UP001321760">
    <property type="component" value="Unassembled WGS sequence"/>
</dbReference>
<sequence>MQPPSTTAILLAAIFALTATAIPSPLPIDTSVPLADNLEIRDTDTNGTVGTRAQLTRWSFTPFVGRNTCTGSAGAYSGTQTIKCTNIAGGAAGASIIVLEGCTLNQYLHPACGDVVLRHFSPTSACFPNLVARSFDVTC</sequence>
<name>A0AAV9GQC5_9PEZI</name>
<dbReference type="AlphaFoldDB" id="A0AAV9GQC5"/>
<feature type="signal peptide" evidence="1">
    <location>
        <begin position="1"/>
        <end position="21"/>
    </location>
</feature>
<evidence type="ECO:0000313" key="2">
    <source>
        <dbReference type="EMBL" id="KAK4450437.1"/>
    </source>
</evidence>
<keyword evidence="1" id="KW-0732">Signal</keyword>
<evidence type="ECO:0008006" key="4">
    <source>
        <dbReference type="Google" id="ProtNLM"/>
    </source>
</evidence>
<proteinExistence type="predicted"/>
<gene>
    <name evidence="2" type="ORF">QBC34DRAFT_424595</name>
</gene>
<reference evidence="2" key="2">
    <citation type="submission" date="2023-05" db="EMBL/GenBank/DDBJ databases">
        <authorList>
            <consortium name="Lawrence Berkeley National Laboratory"/>
            <person name="Steindorff A."/>
            <person name="Hensen N."/>
            <person name="Bonometti L."/>
            <person name="Westerberg I."/>
            <person name="Brannstrom I.O."/>
            <person name="Guillou S."/>
            <person name="Cros-Aarteil S."/>
            <person name="Calhoun S."/>
            <person name="Haridas S."/>
            <person name="Kuo A."/>
            <person name="Mondo S."/>
            <person name="Pangilinan J."/>
            <person name="Riley R."/>
            <person name="Labutti K."/>
            <person name="Andreopoulos B."/>
            <person name="Lipzen A."/>
            <person name="Chen C."/>
            <person name="Yanf M."/>
            <person name="Daum C."/>
            <person name="Ng V."/>
            <person name="Clum A."/>
            <person name="Ohm R."/>
            <person name="Martin F."/>
            <person name="Silar P."/>
            <person name="Natvig D."/>
            <person name="Lalanne C."/>
            <person name="Gautier V."/>
            <person name="Ament-Velasquez S.L."/>
            <person name="Kruys A."/>
            <person name="Hutchinson M.I."/>
            <person name="Powell A.J."/>
            <person name="Barry K."/>
            <person name="Miller A.N."/>
            <person name="Grigoriev I.V."/>
            <person name="Debuchy R."/>
            <person name="Gladieux P."/>
            <person name="Thoren M.H."/>
            <person name="Johannesson H."/>
        </authorList>
    </citation>
    <scope>NUCLEOTIDE SEQUENCE</scope>
    <source>
        <strain evidence="2">PSN243</strain>
    </source>
</reference>
<protein>
    <recommendedName>
        <fullName evidence="4">Cyanovirin-N domain-containing protein</fullName>
    </recommendedName>
</protein>
<evidence type="ECO:0000256" key="1">
    <source>
        <dbReference type="SAM" id="SignalP"/>
    </source>
</evidence>
<keyword evidence="3" id="KW-1185">Reference proteome</keyword>
<organism evidence="2 3">
    <name type="scientific">Podospora aff. communis PSN243</name>
    <dbReference type="NCBI Taxonomy" id="3040156"/>
    <lineage>
        <taxon>Eukaryota</taxon>
        <taxon>Fungi</taxon>
        <taxon>Dikarya</taxon>
        <taxon>Ascomycota</taxon>
        <taxon>Pezizomycotina</taxon>
        <taxon>Sordariomycetes</taxon>
        <taxon>Sordariomycetidae</taxon>
        <taxon>Sordariales</taxon>
        <taxon>Podosporaceae</taxon>
        <taxon>Podospora</taxon>
    </lineage>
</organism>